<dbReference type="Proteomes" id="UP000886595">
    <property type="component" value="Unassembled WGS sequence"/>
</dbReference>
<sequence length="176" mass="19677">MNNHPDLPTFPTSFVGGRTRPRRLFANPFSSSIPTWGDVLEAADREAVLMAPLKQRCFHLLDNDYLCSKIWEEELADIRRKYLIPPSVEMRGLSELERAPDGGTNEVAIFKAYLEAGFRGGILSLIAEVSAYFGFSHCQLTPLTWRTLIAMQVLGEFMASLSECMRSCTPTTSPLS</sequence>
<dbReference type="AlphaFoldDB" id="A0A8X7WH23"/>
<organism evidence="1 2">
    <name type="scientific">Brassica carinata</name>
    <name type="common">Ethiopian mustard</name>
    <name type="synonym">Abyssinian cabbage</name>
    <dbReference type="NCBI Taxonomy" id="52824"/>
    <lineage>
        <taxon>Eukaryota</taxon>
        <taxon>Viridiplantae</taxon>
        <taxon>Streptophyta</taxon>
        <taxon>Embryophyta</taxon>
        <taxon>Tracheophyta</taxon>
        <taxon>Spermatophyta</taxon>
        <taxon>Magnoliopsida</taxon>
        <taxon>eudicotyledons</taxon>
        <taxon>Gunneridae</taxon>
        <taxon>Pentapetalae</taxon>
        <taxon>rosids</taxon>
        <taxon>malvids</taxon>
        <taxon>Brassicales</taxon>
        <taxon>Brassicaceae</taxon>
        <taxon>Brassiceae</taxon>
        <taxon>Brassica</taxon>
    </lineage>
</organism>
<dbReference type="EMBL" id="JAAMPC010000001">
    <property type="protein sequence ID" value="KAG2330106.1"/>
    <property type="molecule type" value="Genomic_DNA"/>
</dbReference>
<keyword evidence="2" id="KW-1185">Reference proteome</keyword>
<gene>
    <name evidence="1" type="ORF">Bca52824_001286</name>
</gene>
<reference evidence="1 2" key="1">
    <citation type="submission" date="2020-02" db="EMBL/GenBank/DDBJ databases">
        <authorList>
            <person name="Ma Q."/>
            <person name="Huang Y."/>
            <person name="Song X."/>
            <person name="Pei D."/>
        </authorList>
    </citation>
    <scope>NUCLEOTIDE SEQUENCE [LARGE SCALE GENOMIC DNA]</scope>
    <source>
        <strain evidence="1">Sxm20200214</strain>
        <tissue evidence="1">Leaf</tissue>
    </source>
</reference>
<evidence type="ECO:0000313" key="2">
    <source>
        <dbReference type="Proteomes" id="UP000886595"/>
    </source>
</evidence>
<comment type="caution">
    <text evidence="1">The sequence shown here is derived from an EMBL/GenBank/DDBJ whole genome shotgun (WGS) entry which is preliminary data.</text>
</comment>
<evidence type="ECO:0000313" key="1">
    <source>
        <dbReference type="EMBL" id="KAG2330106.1"/>
    </source>
</evidence>
<protein>
    <submittedName>
        <fullName evidence="1">Uncharacterized protein</fullName>
    </submittedName>
</protein>
<dbReference type="OrthoDB" id="1114289at2759"/>
<accession>A0A8X7WH23</accession>
<proteinExistence type="predicted"/>
<name>A0A8X7WH23_BRACI</name>